<comment type="caution">
    <text evidence="6">The sequence shown here is derived from an EMBL/GenBank/DDBJ whole genome shotgun (WGS) entry which is preliminary data.</text>
</comment>
<feature type="domain" description="Tyr recombinase" evidence="4">
    <location>
        <begin position="112"/>
        <end position="312"/>
    </location>
</feature>
<gene>
    <name evidence="6" type="ORF">GCM10012275_64330</name>
</gene>
<dbReference type="Gene3D" id="1.10.443.10">
    <property type="entry name" value="Intergrase catalytic core"/>
    <property type="match status" value="1"/>
</dbReference>
<name>A0A8J3FZX1_9PSEU</name>
<dbReference type="PROSITE" id="PS51898">
    <property type="entry name" value="TYR_RECOMBINASE"/>
    <property type="match status" value="1"/>
</dbReference>
<keyword evidence="2" id="KW-0233">DNA recombination</keyword>
<dbReference type="PANTHER" id="PTHR34605:SF4">
    <property type="entry name" value="DNA ADENINE METHYLTRANSFERASE"/>
    <property type="match status" value="1"/>
</dbReference>
<dbReference type="PROSITE" id="PS51900">
    <property type="entry name" value="CB"/>
    <property type="match status" value="1"/>
</dbReference>
<dbReference type="InterPro" id="IPR044068">
    <property type="entry name" value="CB"/>
</dbReference>
<dbReference type="InterPro" id="IPR013762">
    <property type="entry name" value="Integrase-like_cat_sf"/>
</dbReference>
<dbReference type="CDD" id="cd00799">
    <property type="entry name" value="INT_Cre_C"/>
    <property type="match status" value="1"/>
</dbReference>
<dbReference type="SUPFAM" id="SSF47823">
    <property type="entry name" value="lambda integrase-like, N-terminal domain"/>
    <property type="match status" value="1"/>
</dbReference>
<evidence type="ECO:0000256" key="1">
    <source>
        <dbReference type="ARBA" id="ARBA00023125"/>
    </source>
</evidence>
<dbReference type="EMBL" id="BMMK01000079">
    <property type="protein sequence ID" value="GGM84730.1"/>
    <property type="molecule type" value="Genomic_DNA"/>
</dbReference>
<evidence type="ECO:0000313" key="7">
    <source>
        <dbReference type="Proteomes" id="UP000637578"/>
    </source>
</evidence>
<dbReference type="GO" id="GO:0015074">
    <property type="term" value="P:DNA integration"/>
    <property type="evidence" value="ECO:0007669"/>
    <property type="project" value="InterPro"/>
</dbReference>
<reference evidence="6" key="1">
    <citation type="journal article" date="2014" name="Int. J. Syst. Evol. Microbiol.">
        <title>Complete genome sequence of Corynebacterium casei LMG S-19264T (=DSM 44701T), isolated from a smear-ripened cheese.</title>
        <authorList>
            <consortium name="US DOE Joint Genome Institute (JGI-PGF)"/>
            <person name="Walter F."/>
            <person name="Albersmeier A."/>
            <person name="Kalinowski J."/>
            <person name="Ruckert C."/>
        </authorList>
    </citation>
    <scope>NUCLEOTIDE SEQUENCE</scope>
    <source>
        <strain evidence="6">CGMCC 4.5737</strain>
    </source>
</reference>
<proteinExistence type="predicted"/>
<dbReference type="AlphaFoldDB" id="A0A8J3FZX1"/>
<keyword evidence="7" id="KW-1185">Reference proteome</keyword>
<evidence type="ECO:0000256" key="3">
    <source>
        <dbReference type="PROSITE-ProRule" id="PRU01248"/>
    </source>
</evidence>
<evidence type="ECO:0000259" key="4">
    <source>
        <dbReference type="PROSITE" id="PS51898"/>
    </source>
</evidence>
<organism evidence="6 7">
    <name type="scientific">Longimycelium tulufanense</name>
    <dbReference type="NCBI Taxonomy" id="907463"/>
    <lineage>
        <taxon>Bacteria</taxon>
        <taxon>Bacillati</taxon>
        <taxon>Actinomycetota</taxon>
        <taxon>Actinomycetes</taxon>
        <taxon>Pseudonocardiales</taxon>
        <taxon>Pseudonocardiaceae</taxon>
        <taxon>Longimycelium</taxon>
    </lineage>
</organism>
<keyword evidence="1 3" id="KW-0238">DNA-binding</keyword>
<feature type="domain" description="Core-binding (CB)" evidence="5">
    <location>
        <begin position="1"/>
        <end position="83"/>
    </location>
</feature>
<accession>A0A8J3FZX1</accession>
<evidence type="ECO:0000259" key="5">
    <source>
        <dbReference type="PROSITE" id="PS51900"/>
    </source>
</evidence>
<reference evidence="6" key="2">
    <citation type="submission" date="2020-09" db="EMBL/GenBank/DDBJ databases">
        <authorList>
            <person name="Sun Q."/>
            <person name="Zhou Y."/>
        </authorList>
    </citation>
    <scope>NUCLEOTIDE SEQUENCE</scope>
    <source>
        <strain evidence="6">CGMCC 4.5737</strain>
    </source>
</reference>
<dbReference type="InterPro" id="IPR052925">
    <property type="entry name" value="Phage_Integrase-like_Recomb"/>
</dbReference>
<dbReference type="Gene3D" id="1.10.150.130">
    <property type="match status" value="1"/>
</dbReference>
<dbReference type="SUPFAM" id="SSF56349">
    <property type="entry name" value="DNA breaking-rejoining enzymes"/>
    <property type="match status" value="1"/>
</dbReference>
<dbReference type="InterPro" id="IPR011010">
    <property type="entry name" value="DNA_brk_join_enz"/>
</dbReference>
<dbReference type="InterPro" id="IPR010998">
    <property type="entry name" value="Integrase_recombinase_N"/>
</dbReference>
<dbReference type="GO" id="GO:0003677">
    <property type="term" value="F:DNA binding"/>
    <property type="evidence" value="ECO:0007669"/>
    <property type="project" value="UniProtKB-UniRule"/>
</dbReference>
<protein>
    <submittedName>
        <fullName evidence="6">Integrase</fullName>
    </submittedName>
</protein>
<evidence type="ECO:0000256" key="2">
    <source>
        <dbReference type="ARBA" id="ARBA00023172"/>
    </source>
</evidence>
<sequence>MSPETAQRLADAVSPNTQRAYARQWRRFETWCARQGRVPLPATAETLTEYVAHLTRDDQTRPPAPASVTQAVAVIRSRHTKAGYPGQPAGDAAYLLLRDYRRRRADAGHRVRKATPITVDALRAMIATTDPGTLIGLRDRVLCVLGLALYGRRSELTALQLYDLVEVDHGLLVYIRTSKTDQAARGVEVAIPYGTDPTTCPVRLVRAWRATLAEHGITTGPLLRSVDRHGNLGPSLSTDGLRRIVQGLARRAALPYPETYSAHSLRAGGATSSAQAGAPVSAIAAHGRWSPSSTVVHNYVRAVDQWRDNPLRGVGL</sequence>
<evidence type="ECO:0000313" key="6">
    <source>
        <dbReference type="EMBL" id="GGM84730.1"/>
    </source>
</evidence>
<dbReference type="PANTHER" id="PTHR34605">
    <property type="entry name" value="PHAGE_INTEGRASE DOMAIN-CONTAINING PROTEIN"/>
    <property type="match status" value="1"/>
</dbReference>
<dbReference type="InterPro" id="IPR002104">
    <property type="entry name" value="Integrase_catalytic"/>
</dbReference>
<dbReference type="Proteomes" id="UP000637578">
    <property type="component" value="Unassembled WGS sequence"/>
</dbReference>
<dbReference type="GO" id="GO:0006310">
    <property type="term" value="P:DNA recombination"/>
    <property type="evidence" value="ECO:0007669"/>
    <property type="project" value="UniProtKB-KW"/>
</dbReference>